<dbReference type="Pfam" id="PF14373">
    <property type="entry name" value="Imm_superinfect"/>
    <property type="match status" value="1"/>
</dbReference>
<comment type="caution">
    <text evidence="3">The sequence shown here is derived from an EMBL/GenBank/DDBJ whole genome shotgun (WGS) entry which is preliminary data.</text>
</comment>
<dbReference type="InterPro" id="IPR026870">
    <property type="entry name" value="Zinc_ribbon_dom"/>
</dbReference>
<dbReference type="InterPro" id="IPR016410">
    <property type="entry name" value="Phage_imm"/>
</dbReference>
<dbReference type="Proteomes" id="UP001197378">
    <property type="component" value="Unassembled WGS sequence"/>
</dbReference>
<sequence length="127" mass="13783">MVAVMIFAFALAVVVYFIPSIVAYARRTQNFLAIFLLNLFLGWSLLGWIGSLIWALLDEKKGYAYVQIPVAAPSNNASISPQPRAIMTAPPTPSSTAVFCPHCGHAVGPEDLFCAHCGHALRQPPEK</sequence>
<keyword evidence="1" id="KW-1133">Transmembrane helix</keyword>
<evidence type="ECO:0000259" key="2">
    <source>
        <dbReference type="Pfam" id="PF13240"/>
    </source>
</evidence>
<reference evidence="3" key="1">
    <citation type="journal article" date="2021" name="ISME J.">
        <title>Genomic evolution of the class Acidithiobacillia: deep-branching Proteobacteria living in extreme acidic conditions.</title>
        <authorList>
            <person name="Moya-Beltran A."/>
            <person name="Beard S."/>
            <person name="Rojas-Villalobos C."/>
            <person name="Issotta F."/>
            <person name="Gallardo Y."/>
            <person name="Ulloa R."/>
            <person name="Giaveno A."/>
            <person name="Degli Esposti M."/>
            <person name="Johnson D.B."/>
            <person name="Quatrini R."/>
        </authorList>
    </citation>
    <scope>NUCLEOTIDE SEQUENCE</scope>
    <source>
        <strain evidence="3">VAN18-1</strain>
    </source>
</reference>
<evidence type="ECO:0000313" key="4">
    <source>
        <dbReference type="Proteomes" id="UP001197378"/>
    </source>
</evidence>
<dbReference type="EMBL" id="JAAXYO010000012">
    <property type="protein sequence ID" value="MBU2786692.1"/>
    <property type="molecule type" value="Genomic_DNA"/>
</dbReference>
<feature type="domain" description="Zinc-ribbon" evidence="2">
    <location>
        <begin position="99"/>
        <end position="121"/>
    </location>
</feature>
<protein>
    <submittedName>
        <fullName evidence="3">Superinfection immunity protein</fullName>
    </submittedName>
</protein>
<evidence type="ECO:0000313" key="3">
    <source>
        <dbReference type="EMBL" id="MBU2786692.1"/>
    </source>
</evidence>
<feature type="transmembrane region" description="Helical" evidence="1">
    <location>
        <begin position="6"/>
        <end position="25"/>
    </location>
</feature>
<dbReference type="Pfam" id="PF13240">
    <property type="entry name" value="Zn_Ribbon_1"/>
    <property type="match status" value="1"/>
</dbReference>
<accession>A0AAE2YMF7</accession>
<organism evidence="3 4">
    <name type="scientific">Igneacidithiobacillus copahuensis</name>
    <dbReference type="NCBI Taxonomy" id="2724909"/>
    <lineage>
        <taxon>Bacteria</taxon>
        <taxon>Pseudomonadati</taxon>
        <taxon>Pseudomonadota</taxon>
        <taxon>Acidithiobacillia</taxon>
        <taxon>Acidithiobacillales</taxon>
        <taxon>Acidithiobacillaceae</taxon>
        <taxon>Igneacidithiobacillus</taxon>
    </lineage>
</organism>
<evidence type="ECO:0000256" key="1">
    <source>
        <dbReference type="SAM" id="Phobius"/>
    </source>
</evidence>
<proteinExistence type="predicted"/>
<name>A0AAE2YMF7_9PROT</name>
<gene>
    <name evidence="3" type="ORF">HFQ13_00415</name>
</gene>
<feature type="transmembrane region" description="Helical" evidence="1">
    <location>
        <begin position="32"/>
        <end position="57"/>
    </location>
</feature>
<keyword evidence="4" id="KW-1185">Reference proteome</keyword>
<dbReference type="AlphaFoldDB" id="A0AAE2YMF7"/>
<keyword evidence="1" id="KW-0472">Membrane</keyword>
<keyword evidence="1" id="KW-0812">Transmembrane</keyword>